<accession>A0A7W9G188</accession>
<reference evidence="1 2" key="1">
    <citation type="submission" date="2020-08" db="EMBL/GenBank/DDBJ databases">
        <title>Sequencing the genomes of 1000 actinobacteria strains.</title>
        <authorList>
            <person name="Klenk H.-P."/>
        </authorList>
    </citation>
    <scope>NUCLEOTIDE SEQUENCE [LARGE SCALE GENOMIC DNA]</scope>
    <source>
        <strain evidence="1 2">DSM 45507</strain>
    </source>
</reference>
<keyword evidence="2" id="KW-1185">Reference proteome</keyword>
<comment type="caution">
    <text evidence="1">The sequence shown here is derived from an EMBL/GenBank/DDBJ whole genome shotgun (WGS) entry which is preliminary data.</text>
</comment>
<evidence type="ECO:0008006" key="3">
    <source>
        <dbReference type="Google" id="ProtNLM"/>
    </source>
</evidence>
<dbReference type="SUPFAM" id="SSF64288">
    <property type="entry name" value="Chorismate lyase-like"/>
    <property type="match status" value="1"/>
</dbReference>
<dbReference type="Proteomes" id="UP000579153">
    <property type="component" value="Unassembled WGS sequence"/>
</dbReference>
<dbReference type="RefSeq" id="WP_185069086.1">
    <property type="nucleotide sequence ID" value="NZ_JACHMB010000001.1"/>
</dbReference>
<dbReference type="EMBL" id="JACHMB010000001">
    <property type="protein sequence ID" value="MBB5775397.1"/>
    <property type="molecule type" value="Genomic_DNA"/>
</dbReference>
<gene>
    <name evidence="1" type="ORF">HD596_002153</name>
</gene>
<sequence length="185" mass="20191">MNEFDSAATRMLLACEGMTTPLLQAVARTVIRAQVDPVVDVAAGRLPASIRCALRLTARDRCRLRRSQLTAADGQTLSHNLVVAREDLDAPLRQAIGDRETPLGFALANAGVTLRRRILRAGRARWPGSERLSCACKTYTLDDRQGALIYICERFNPSHIPAAIRAARWPDSVTPCCGNAVHAMS</sequence>
<dbReference type="AlphaFoldDB" id="A0A7W9G188"/>
<organism evidence="1 2">
    <name type="scientific">Nonomuraea jabiensis</name>
    <dbReference type="NCBI Taxonomy" id="882448"/>
    <lineage>
        <taxon>Bacteria</taxon>
        <taxon>Bacillati</taxon>
        <taxon>Actinomycetota</taxon>
        <taxon>Actinomycetes</taxon>
        <taxon>Streptosporangiales</taxon>
        <taxon>Streptosporangiaceae</taxon>
        <taxon>Nonomuraea</taxon>
    </lineage>
</organism>
<evidence type="ECO:0000313" key="2">
    <source>
        <dbReference type="Proteomes" id="UP000579153"/>
    </source>
</evidence>
<name>A0A7W9G188_9ACTN</name>
<protein>
    <recommendedName>
        <fullName evidence="3">Chorismate lyase</fullName>
    </recommendedName>
</protein>
<dbReference type="Gene3D" id="3.40.1410.10">
    <property type="entry name" value="Chorismate lyase-like"/>
    <property type="match status" value="1"/>
</dbReference>
<proteinExistence type="predicted"/>
<dbReference type="InterPro" id="IPR028978">
    <property type="entry name" value="Chorismate_lyase_/UTRA_dom_sf"/>
</dbReference>
<evidence type="ECO:0000313" key="1">
    <source>
        <dbReference type="EMBL" id="MBB5775397.1"/>
    </source>
</evidence>